<dbReference type="SUPFAM" id="SSF103473">
    <property type="entry name" value="MFS general substrate transporter"/>
    <property type="match status" value="1"/>
</dbReference>
<evidence type="ECO:0000256" key="1">
    <source>
        <dbReference type="ARBA" id="ARBA00004141"/>
    </source>
</evidence>
<feature type="transmembrane region" description="Helical" evidence="6">
    <location>
        <begin position="84"/>
        <end position="104"/>
    </location>
</feature>
<keyword evidence="2 6" id="KW-0812">Transmembrane</keyword>
<feature type="compositionally biased region" description="Basic and acidic residues" evidence="5">
    <location>
        <begin position="1"/>
        <end position="17"/>
    </location>
</feature>
<evidence type="ECO:0000256" key="5">
    <source>
        <dbReference type="SAM" id="MobiDB-lite"/>
    </source>
</evidence>
<dbReference type="AlphaFoldDB" id="A0AAD6CMI7"/>
<organism evidence="7 8">
    <name type="scientific">Penicillium frequentans</name>
    <dbReference type="NCBI Taxonomy" id="3151616"/>
    <lineage>
        <taxon>Eukaryota</taxon>
        <taxon>Fungi</taxon>
        <taxon>Dikarya</taxon>
        <taxon>Ascomycota</taxon>
        <taxon>Pezizomycotina</taxon>
        <taxon>Eurotiomycetes</taxon>
        <taxon>Eurotiomycetidae</taxon>
        <taxon>Eurotiales</taxon>
        <taxon>Aspergillaceae</taxon>
        <taxon>Penicillium</taxon>
    </lineage>
</organism>
<sequence length="503" mass="54811">MDILEDIERNDTPEKLRHTPSGLLLVPQPSNDAADPLNWPLRKKIGILGLVSVCTWIGIAQTLANQSGFFAQAQVYHKSATELSYSASAGIAGLATGPFLWAILAQRVGRSSCIFWGLLGMLVCSVWSACMTGENDYIPFIISRWVGGTFGSVASTIGAGIVLDLFFLHQRGKAFAVYGVCTLFGVQFGPTLSGFIVEYAPCSGGGVGAEGFLAIIVFLFLEETGFSRDGKVYPPLPKEWIPNRIATFLPGTATVPRTKEDGRRSAKTLLLVAACPVTILTSAVLFLAFGWAVGVVTLTSVFLGSPIEEGGYSFSALQVACFTFVQWLGVAAAETWGFFLNDRIPLWFTRRYCNGVWKPENRLFPLLCMPAILLPTALGIFGAGLQYHLHYMVLGLAIFLLQLTEVSLVPVIVNYGVECFTDHSQEVVTILNFWRLALGVAIPFFIGEWQATVGTAWVFGMMALFSIFAFFLAGLLAWKGDTLRRYSFTSLQKSEGGVQLIDH</sequence>
<feature type="transmembrane region" description="Helical" evidence="6">
    <location>
        <begin position="203"/>
        <end position="221"/>
    </location>
</feature>
<feature type="transmembrane region" description="Helical" evidence="6">
    <location>
        <begin position="427"/>
        <end position="446"/>
    </location>
</feature>
<name>A0AAD6CMI7_9EURO</name>
<evidence type="ECO:0000313" key="7">
    <source>
        <dbReference type="EMBL" id="KAJ5526303.1"/>
    </source>
</evidence>
<dbReference type="GO" id="GO:0005886">
    <property type="term" value="C:plasma membrane"/>
    <property type="evidence" value="ECO:0007669"/>
    <property type="project" value="TreeGrafter"/>
</dbReference>
<dbReference type="EMBL" id="JAQIZZ010000008">
    <property type="protein sequence ID" value="KAJ5526303.1"/>
    <property type="molecule type" value="Genomic_DNA"/>
</dbReference>
<evidence type="ECO:0000256" key="3">
    <source>
        <dbReference type="ARBA" id="ARBA00022989"/>
    </source>
</evidence>
<accession>A0AAD6CMI7</accession>
<dbReference type="PANTHER" id="PTHR23502">
    <property type="entry name" value="MAJOR FACILITATOR SUPERFAMILY"/>
    <property type="match status" value="1"/>
</dbReference>
<protein>
    <recommendedName>
        <fullName evidence="9">Major facilitator superfamily (MFS) profile domain-containing protein</fullName>
    </recommendedName>
</protein>
<evidence type="ECO:0000256" key="2">
    <source>
        <dbReference type="ARBA" id="ARBA00022692"/>
    </source>
</evidence>
<keyword evidence="3 6" id="KW-1133">Transmembrane helix</keyword>
<dbReference type="GO" id="GO:0022857">
    <property type="term" value="F:transmembrane transporter activity"/>
    <property type="evidence" value="ECO:0007669"/>
    <property type="project" value="InterPro"/>
</dbReference>
<reference evidence="7 8" key="1">
    <citation type="journal article" date="2023" name="IMA Fungus">
        <title>Comparative genomic study of the Penicillium genus elucidates a diverse pangenome and 15 lateral gene transfer events.</title>
        <authorList>
            <person name="Petersen C."/>
            <person name="Sorensen T."/>
            <person name="Nielsen M.R."/>
            <person name="Sondergaard T.E."/>
            <person name="Sorensen J.L."/>
            <person name="Fitzpatrick D.A."/>
            <person name="Frisvad J.C."/>
            <person name="Nielsen K.L."/>
        </authorList>
    </citation>
    <scope>NUCLEOTIDE SEQUENCE [LARGE SCALE GENOMIC DNA]</scope>
    <source>
        <strain evidence="7 8">IBT 35679</strain>
    </source>
</reference>
<feature type="transmembrane region" description="Helical" evidence="6">
    <location>
        <begin position="149"/>
        <end position="168"/>
    </location>
</feature>
<dbReference type="InterPro" id="IPR011701">
    <property type="entry name" value="MFS"/>
</dbReference>
<feature type="transmembrane region" description="Helical" evidence="6">
    <location>
        <begin position="269"/>
        <end position="296"/>
    </location>
</feature>
<keyword evidence="4 6" id="KW-0472">Membrane</keyword>
<feature type="transmembrane region" description="Helical" evidence="6">
    <location>
        <begin position="175"/>
        <end position="197"/>
    </location>
</feature>
<evidence type="ECO:0008006" key="9">
    <source>
        <dbReference type="Google" id="ProtNLM"/>
    </source>
</evidence>
<evidence type="ECO:0000256" key="6">
    <source>
        <dbReference type="SAM" id="Phobius"/>
    </source>
</evidence>
<gene>
    <name evidence="7" type="ORF">N7494_012953</name>
</gene>
<keyword evidence="8" id="KW-1185">Reference proteome</keyword>
<dbReference type="Gene3D" id="1.20.1250.20">
    <property type="entry name" value="MFS general substrate transporter like domains"/>
    <property type="match status" value="1"/>
</dbReference>
<dbReference type="InterPro" id="IPR036259">
    <property type="entry name" value="MFS_trans_sf"/>
</dbReference>
<dbReference type="Proteomes" id="UP001220324">
    <property type="component" value="Unassembled WGS sequence"/>
</dbReference>
<comment type="subcellular location">
    <subcellularLocation>
        <location evidence="1">Membrane</location>
        <topology evidence="1">Multi-pass membrane protein</topology>
    </subcellularLocation>
</comment>
<dbReference type="Pfam" id="PF07690">
    <property type="entry name" value="MFS_1"/>
    <property type="match status" value="1"/>
</dbReference>
<evidence type="ECO:0000313" key="8">
    <source>
        <dbReference type="Proteomes" id="UP001220324"/>
    </source>
</evidence>
<feature type="transmembrane region" description="Helical" evidence="6">
    <location>
        <begin position="111"/>
        <end position="129"/>
    </location>
</feature>
<feature type="transmembrane region" description="Helical" evidence="6">
    <location>
        <begin position="362"/>
        <end position="385"/>
    </location>
</feature>
<evidence type="ECO:0000256" key="4">
    <source>
        <dbReference type="ARBA" id="ARBA00023136"/>
    </source>
</evidence>
<feature type="region of interest" description="Disordered" evidence="5">
    <location>
        <begin position="1"/>
        <end position="20"/>
    </location>
</feature>
<comment type="caution">
    <text evidence="7">The sequence shown here is derived from an EMBL/GenBank/DDBJ whole genome shotgun (WGS) entry which is preliminary data.</text>
</comment>
<proteinExistence type="predicted"/>
<feature type="transmembrane region" description="Helical" evidence="6">
    <location>
        <begin position="45"/>
        <end position="64"/>
    </location>
</feature>
<feature type="transmembrane region" description="Helical" evidence="6">
    <location>
        <begin position="391"/>
        <end position="415"/>
    </location>
</feature>
<dbReference type="PANTHER" id="PTHR23502:SF22">
    <property type="entry name" value="MAJOR FACILITATOR SUPERFAMILY (MFS) PROFILE DOMAIN-CONTAINING PROTEIN"/>
    <property type="match status" value="1"/>
</dbReference>
<feature type="transmembrane region" description="Helical" evidence="6">
    <location>
        <begin position="316"/>
        <end position="341"/>
    </location>
</feature>
<feature type="transmembrane region" description="Helical" evidence="6">
    <location>
        <begin position="458"/>
        <end position="478"/>
    </location>
</feature>